<accession>A0A2P2MW40</accession>
<reference evidence="1" key="1">
    <citation type="submission" date="2018-02" db="EMBL/GenBank/DDBJ databases">
        <title>Rhizophora mucronata_Transcriptome.</title>
        <authorList>
            <person name="Meera S.P."/>
            <person name="Sreeshan A."/>
            <person name="Augustine A."/>
        </authorList>
    </citation>
    <scope>NUCLEOTIDE SEQUENCE</scope>
    <source>
        <tissue evidence="1">Leaf</tissue>
    </source>
</reference>
<sequence>MPLLPSSATILSVVDVVLLKNPRLFSFVNV</sequence>
<dbReference type="EMBL" id="GGEC01053955">
    <property type="protein sequence ID" value="MBX34439.1"/>
    <property type="molecule type" value="Transcribed_RNA"/>
</dbReference>
<protein>
    <submittedName>
        <fullName evidence="1">Uncharacterized protein</fullName>
    </submittedName>
</protein>
<evidence type="ECO:0000313" key="1">
    <source>
        <dbReference type="EMBL" id="MBX34439.1"/>
    </source>
</evidence>
<proteinExistence type="predicted"/>
<name>A0A2P2MW40_RHIMU</name>
<organism evidence="1">
    <name type="scientific">Rhizophora mucronata</name>
    <name type="common">Asiatic mangrove</name>
    <dbReference type="NCBI Taxonomy" id="61149"/>
    <lineage>
        <taxon>Eukaryota</taxon>
        <taxon>Viridiplantae</taxon>
        <taxon>Streptophyta</taxon>
        <taxon>Embryophyta</taxon>
        <taxon>Tracheophyta</taxon>
        <taxon>Spermatophyta</taxon>
        <taxon>Magnoliopsida</taxon>
        <taxon>eudicotyledons</taxon>
        <taxon>Gunneridae</taxon>
        <taxon>Pentapetalae</taxon>
        <taxon>rosids</taxon>
        <taxon>fabids</taxon>
        <taxon>Malpighiales</taxon>
        <taxon>Rhizophoraceae</taxon>
        <taxon>Rhizophora</taxon>
    </lineage>
</organism>
<dbReference type="AlphaFoldDB" id="A0A2P2MW40"/>